<keyword evidence="2" id="KW-1185">Reference proteome</keyword>
<feature type="non-terminal residue" evidence="1">
    <location>
        <position position="57"/>
    </location>
</feature>
<gene>
    <name evidence="1" type="ORF">M9458_027089</name>
</gene>
<dbReference type="Gene3D" id="2.60.40.150">
    <property type="entry name" value="C2 domain"/>
    <property type="match status" value="1"/>
</dbReference>
<comment type="caution">
    <text evidence="1">The sequence shown here is derived from an EMBL/GenBank/DDBJ whole genome shotgun (WGS) entry which is preliminary data.</text>
</comment>
<dbReference type="EMBL" id="JAMKFB020000013">
    <property type="protein sequence ID" value="KAL0178195.1"/>
    <property type="molecule type" value="Genomic_DNA"/>
</dbReference>
<accession>A0ABD0PWW2</accession>
<protein>
    <recommendedName>
        <fullName evidence="3">C2 domain-containing protein</fullName>
    </recommendedName>
</protein>
<sequence>EDKVLLKRKTKAMKSSGRQIQWGEVLHLPVTNHDQNLQLAVKLYSRGSVRRKHLLGQ</sequence>
<dbReference type="PANTHER" id="PTHR46887">
    <property type="entry name" value="TANDEM C2 DOMAINS NUCLEAR PROTEIN"/>
    <property type="match status" value="1"/>
</dbReference>
<dbReference type="PANTHER" id="PTHR46887:SF1">
    <property type="entry name" value="TANDEM C2 DOMAINS NUCLEAR PROTEIN"/>
    <property type="match status" value="1"/>
</dbReference>
<dbReference type="SUPFAM" id="SSF49562">
    <property type="entry name" value="C2 domain (Calcium/lipid-binding domain, CaLB)"/>
    <property type="match status" value="1"/>
</dbReference>
<dbReference type="AlphaFoldDB" id="A0ABD0PWW2"/>
<evidence type="ECO:0008006" key="3">
    <source>
        <dbReference type="Google" id="ProtNLM"/>
    </source>
</evidence>
<organism evidence="1 2">
    <name type="scientific">Cirrhinus mrigala</name>
    <name type="common">Mrigala</name>
    <dbReference type="NCBI Taxonomy" id="683832"/>
    <lineage>
        <taxon>Eukaryota</taxon>
        <taxon>Metazoa</taxon>
        <taxon>Chordata</taxon>
        <taxon>Craniata</taxon>
        <taxon>Vertebrata</taxon>
        <taxon>Euteleostomi</taxon>
        <taxon>Actinopterygii</taxon>
        <taxon>Neopterygii</taxon>
        <taxon>Teleostei</taxon>
        <taxon>Ostariophysi</taxon>
        <taxon>Cypriniformes</taxon>
        <taxon>Cyprinidae</taxon>
        <taxon>Labeoninae</taxon>
        <taxon>Labeonini</taxon>
        <taxon>Cirrhinus</taxon>
    </lineage>
</organism>
<dbReference type="InterPro" id="IPR030542">
    <property type="entry name" value="Tac2-N"/>
</dbReference>
<feature type="non-terminal residue" evidence="1">
    <location>
        <position position="1"/>
    </location>
</feature>
<evidence type="ECO:0000313" key="2">
    <source>
        <dbReference type="Proteomes" id="UP001529510"/>
    </source>
</evidence>
<dbReference type="Proteomes" id="UP001529510">
    <property type="component" value="Unassembled WGS sequence"/>
</dbReference>
<reference evidence="1 2" key="1">
    <citation type="submission" date="2024-05" db="EMBL/GenBank/DDBJ databases">
        <title>Genome sequencing and assembly of Indian major carp, Cirrhinus mrigala (Hamilton, 1822).</title>
        <authorList>
            <person name="Mohindra V."/>
            <person name="Chowdhury L.M."/>
            <person name="Lal K."/>
            <person name="Jena J.K."/>
        </authorList>
    </citation>
    <scope>NUCLEOTIDE SEQUENCE [LARGE SCALE GENOMIC DNA]</scope>
    <source>
        <strain evidence="1">CM1030</strain>
        <tissue evidence="1">Blood</tissue>
    </source>
</reference>
<evidence type="ECO:0000313" key="1">
    <source>
        <dbReference type="EMBL" id="KAL0178195.1"/>
    </source>
</evidence>
<dbReference type="InterPro" id="IPR035892">
    <property type="entry name" value="C2_domain_sf"/>
</dbReference>
<name>A0ABD0PWW2_CIRMR</name>
<proteinExistence type="predicted"/>